<evidence type="ECO:0000256" key="5">
    <source>
        <dbReference type="ARBA" id="ARBA00022989"/>
    </source>
</evidence>
<evidence type="ECO:0000313" key="10">
    <source>
        <dbReference type="Proteomes" id="UP000019149"/>
    </source>
</evidence>
<protein>
    <submittedName>
        <fullName evidence="9">Sodium-coupled neutral amino acid transporter</fullName>
    </submittedName>
</protein>
<keyword evidence="3 7" id="KW-0812">Transmembrane</keyword>
<dbReference type="OrthoDB" id="6258183at2759"/>
<feature type="transmembrane region" description="Helical" evidence="7">
    <location>
        <begin position="256"/>
        <end position="276"/>
    </location>
</feature>
<dbReference type="KEGG" id="egl:EGR_03284"/>
<evidence type="ECO:0000256" key="1">
    <source>
        <dbReference type="ARBA" id="ARBA00004141"/>
    </source>
</evidence>
<evidence type="ECO:0000256" key="6">
    <source>
        <dbReference type="ARBA" id="ARBA00023136"/>
    </source>
</evidence>
<name>W6UKY7_ECHGR</name>
<evidence type="ECO:0000313" key="9">
    <source>
        <dbReference type="EMBL" id="EUB61738.1"/>
    </source>
</evidence>
<dbReference type="Pfam" id="PF01490">
    <property type="entry name" value="Aa_trans"/>
    <property type="match status" value="1"/>
</dbReference>
<evidence type="ECO:0000256" key="4">
    <source>
        <dbReference type="ARBA" id="ARBA00022970"/>
    </source>
</evidence>
<keyword evidence="10" id="KW-1185">Reference proteome</keyword>
<evidence type="ECO:0000256" key="2">
    <source>
        <dbReference type="ARBA" id="ARBA00022448"/>
    </source>
</evidence>
<sequence length="321" mass="35092">MIVGLNVAISDLGSEVLSTVSSLKANATIRRCVLLFATVLVTPFCFFRRVDFLSATSSVAVIIYSIFLLDLMLAYAVPKVLSKHFSLEYFRFWRPEGLVRCVPIIASSLCCQVQVSTIYTSLKNPPLVIMKKVLIHALSFIFIYYSVAGLMGYIAFYHGLNETLPGDMLASYPEDHRAVHIRLGFLYTVAASLPLLLFPLRTALHSLLFEEAVVEEGPLHADASPTIPNMRFCWLTGGVIFLSVVASQTTDKVEVILTYTGGFAGGASCYLLPALIGARAVGGGSDGRRRQLARKLIIHLLYFLGAMVLLSPALTFLGVDT</sequence>
<feature type="transmembrane region" description="Helical" evidence="7">
    <location>
        <begin position="28"/>
        <end position="47"/>
    </location>
</feature>
<dbReference type="InterPro" id="IPR013057">
    <property type="entry name" value="AA_transpt_TM"/>
</dbReference>
<gene>
    <name evidence="9" type="ORF">EGR_03284</name>
</gene>
<keyword evidence="4" id="KW-0029">Amino-acid transport</keyword>
<dbReference type="OMA" id="WVINIAR"/>
<proteinExistence type="predicted"/>
<comment type="subcellular location">
    <subcellularLocation>
        <location evidence="1">Membrane</location>
        <topology evidence="1">Multi-pass membrane protein</topology>
    </subcellularLocation>
</comment>
<dbReference type="PANTHER" id="PTHR22950">
    <property type="entry name" value="AMINO ACID TRANSPORTER"/>
    <property type="match status" value="1"/>
</dbReference>
<dbReference type="CTD" id="36338999"/>
<dbReference type="GeneID" id="36338999"/>
<evidence type="ECO:0000256" key="3">
    <source>
        <dbReference type="ARBA" id="ARBA00022692"/>
    </source>
</evidence>
<organism evidence="9 10">
    <name type="scientific">Echinococcus granulosus</name>
    <name type="common">Hydatid tapeworm</name>
    <dbReference type="NCBI Taxonomy" id="6210"/>
    <lineage>
        <taxon>Eukaryota</taxon>
        <taxon>Metazoa</taxon>
        <taxon>Spiralia</taxon>
        <taxon>Lophotrochozoa</taxon>
        <taxon>Platyhelminthes</taxon>
        <taxon>Cestoda</taxon>
        <taxon>Eucestoda</taxon>
        <taxon>Cyclophyllidea</taxon>
        <taxon>Taeniidae</taxon>
        <taxon>Echinococcus</taxon>
        <taxon>Echinococcus granulosus group</taxon>
    </lineage>
</organism>
<feature type="transmembrane region" description="Helical" evidence="7">
    <location>
        <begin position="59"/>
        <end position="77"/>
    </location>
</feature>
<reference evidence="9 10" key="1">
    <citation type="journal article" date="2013" name="Nat. Genet.">
        <title>The genome of the hydatid tapeworm Echinococcus granulosus.</title>
        <authorList>
            <person name="Zheng H."/>
            <person name="Zhang W."/>
            <person name="Zhang L."/>
            <person name="Zhang Z."/>
            <person name="Li J."/>
            <person name="Lu G."/>
            <person name="Zhu Y."/>
            <person name="Wang Y."/>
            <person name="Huang Y."/>
            <person name="Liu J."/>
            <person name="Kang H."/>
            <person name="Chen J."/>
            <person name="Wang L."/>
            <person name="Chen A."/>
            <person name="Yu S."/>
            <person name="Gao Z."/>
            <person name="Jin L."/>
            <person name="Gu W."/>
            <person name="Wang Z."/>
            <person name="Zhao L."/>
            <person name="Shi B."/>
            <person name="Wen H."/>
            <person name="Lin R."/>
            <person name="Jones M.K."/>
            <person name="Brejova B."/>
            <person name="Vinar T."/>
            <person name="Zhao G."/>
            <person name="McManus D.P."/>
            <person name="Chen Z."/>
            <person name="Zhou Y."/>
            <person name="Wang S."/>
        </authorList>
    </citation>
    <scope>NUCLEOTIDE SEQUENCE [LARGE SCALE GENOMIC DNA]</scope>
</reference>
<dbReference type="RefSeq" id="XP_024352934.1">
    <property type="nucleotide sequence ID" value="XM_024492533.1"/>
</dbReference>
<dbReference type="EMBL" id="APAU02000017">
    <property type="protein sequence ID" value="EUB61738.1"/>
    <property type="molecule type" value="Genomic_DNA"/>
</dbReference>
<comment type="caution">
    <text evidence="9">The sequence shown here is derived from an EMBL/GenBank/DDBJ whole genome shotgun (WGS) entry which is preliminary data.</text>
</comment>
<evidence type="ECO:0000259" key="8">
    <source>
        <dbReference type="Pfam" id="PF01490"/>
    </source>
</evidence>
<dbReference type="GO" id="GO:0015179">
    <property type="term" value="F:L-amino acid transmembrane transporter activity"/>
    <property type="evidence" value="ECO:0007669"/>
    <property type="project" value="TreeGrafter"/>
</dbReference>
<keyword evidence="6 7" id="KW-0472">Membrane</keyword>
<feature type="transmembrane region" description="Helical" evidence="7">
    <location>
        <begin position="296"/>
        <end position="319"/>
    </location>
</feature>
<accession>W6UKY7</accession>
<evidence type="ECO:0000256" key="7">
    <source>
        <dbReference type="SAM" id="Phobius"/>
    </source>
</evidence>
<keyword evidence="5 7" id="KW-1133">Transmembrane helix</keyword>
<dbReference type="GO" id="GO:0016020">
    <property type="term" value="C:membrane"/>
    <property type="evidence" value="ECO:0007669"/>
    <property type="project" value="UniProtKB-SubCell"/>
</dbReference>
<dbReference type="PANTHER" id="PTHR22950:SF646">
    <property type="entry name" value="SODIUM-COUPLED NEUTRAL AMINO ACID TRANSPORTER 10-RELATED"/>
    <property type="match status" value="1"/>
</dbReference>
<dbReference type="STRING" id="6210.W6UKY7"/>
<dbReference type="AlphaFoldDB" id="W6UKY7"/>
<feature type="transmembrane region" description="Helical" evidence="7">
    <location>
        <begin position="179"/>
        <end position="198"/>
    </location>
</feature>
<feature type="transmembrane region" description="Helical" evidence="7">
    <location>
        <begin position="97"/>
        <end position="122"/>
    </location>
</feature>
<feature type="domain" description="Amino acid transporter transmembrane" evidence="8">
    <location>
        <begin position="3"/>
        <end position="309"/>
    </location>
</feature>
<keyword evidence="2" id="KW-0813">Transport</keyword>
<feature type="transmembrane region" description="Helical" evidence="7">
    <location>
        <begin position="134"/>
        <end position="159"/>
    </location>
</feature>
<dbReference type="Proteomes" id="UP000019149">
    <property type="component" value="Unassembled WGS sequence"/>
</dbReference>